<keyword evidence="3" id="KW-1185">Reference proteome</keyword>
<sequence>MEWNWLRFLLGWAAGCCGLVWTLGQRRGLRMRRCCRWLQGYWHSTCTALGSCDYQLAKVWCIGVRLDYVSTGDRTDG</sequence>
<reference evidence="2" key="2">
    <citation type="submission" date="2018-05" db="EMBL/GenBank/DDBJ databases">
        <title>OpunRS2 (Oryza punctata Reference Sequence Version 2).</title>
        <authorList>
            <person name="Zhang J."/>
            <person name="Kudrna D."/>
            <person name="Lee S."/>
            <person name="Talag J."/>
            <person name="Welchert J."/>
            <person name="Wing R.A."/>
        </authorList>
    </citation>
    <scope>NUCLEOTIDE SEQUENCE [LARGE SCALE GENOMIC DNA]</scope>
</reference>
<evidence type="ECO:0000313" key="2">
    <source>
        <dbReference type="EnsemblPlants" id="OPUNC08G17790.1"/>
    </source>
</evidence>
<keyword evidence="1" id="KW-0472">Membrane</keyword>
<proteinExistence type="predicted"/>
<evidence type="ECO:0000256" key="1">
    <source>
        <dbReference type="SAM" id="Phobius"/>
    </source>
</evidence>
<dbReference type="EnsemblPlants" id="OPUNC08G17790.1">
    <property type="protein sequence ID" value="OPUNC08G17790.1"/>
    <property type="gene ID" value="OPUNC08G17790"/>
</dbReference>
<organism evidence="2">
    <name type="scientific">Oryza punctata</name>
    <name type="common">Red rice</name>
    <dbReference type="NCBI Taxonomy" id="4537"/>
    <lineage>
        <taxon>Eukaryota</taxon>
        <taxon>Viridiplantae</taxon>
        <taxon>Streptophyta</taxon>
        <taxon>Embryophyta</taxon>
        <taxon>Tracheophyta</taxon>
        <taxon>Spermatophyta</taxon>
        <taxon>Magnoliopsida</taxon>
        <taxon>Liliopsida</taxon>
        <taxon>Poales</taxon>
        <taxon>Poaceae</taxon>
        <taxon>BOP clade</taxon>
        <taxon>Oryzoideae</taxon>
        <taxon>Oryzeae</taxon>
        <taxon>Oryzinae</taxon>
        <taxon>Oryza</taxon>
    </lineage>
</organism>
<dbReference type="Gramene" id="OPUNC08G17790.1">
    <property type="protein sequence ID" value="OPUNC08G17790.1"/>
    <property type="gene ID" value="OPUNC08G17790"/>
</dbReference>
<protein>
    <submittedName>
        <fullName evidence="2">Uncharacterized protein</fullName>
    </submittedName>
</protein>
<keyword evidence="1" id="KW-0812">Transmembrane</keyword>
<keyword evidence="1" id="KW-1133">Transmembrane helix</keyword>
<accession>A0A0E0LWL9</accession>
<name>A0A0E0LWL9_ORYPU</name>
<reference evidence="2" key="1">
    <citation type="submission" date="2015-04" db="UniProtKB">
        <authorList>
            <consortium name="EnsemblPlants"/>
        </authorList>
    </citation>
    <scope>IDENTIFICATION</scope>
</reference>
<dbReference type="Proteomes" id="UP000026962">
    <property type="component" value="Chromosome 8"/>
</dbReference>
<evidence type="ECO:0000313" key="3">
    <source>
        <dbReference type="Proteomes" id="UP000026962"/>
    </source>
</evidence>
<dbReference type="HOGENOM" id="CLU_2642372_0_0_1"/>
<feature type="transmembrane region" description="Helical" evidence="1">
    <location>
        <begin position="6"/>
        <end position="23"/>
    </location>
</feature>
<dbReference type="AlphaFoldDB" id="A0A0E0LWL9"/>